<dbReference type="Pfam" id="PF04239">
    <property type="entry name" value="DUF421"/>
    <property type="match status" value="1"/>
</dbReference>
<feature type="domain" description="YetF C-terminal" evidence="8">
    <location>
        <begin position="103"/>
        <end position="170"/>
    </location>
</feature>
<proteinExistence type="inferred from homology"/>
<evidence type="ECO:0000256" key="1">
    <source>
        <dbReference type="ARBA" id="ARBA00004651"/>
    </source>
</evidence>
<comment type="caution">
    <text evidence="9">The sequence shown here is derived from an EMBL/GenBank/DDBJ whole genome shotgun (WGS) entry which is preliminary data.</text>
</comment>
<evidence type="ECO:0000256" key="3">
    <source>
        <dbReference type="ARBA" id="ARBA00022475"/>
    </source>
</evidence>
<evidence type="ECO:0000256" key="4">
    <source>
        <dbReference type="ARBA" id="ARBA00022692"/>
    </source>
</evidence>
<evidence type="ECO:0000256" key="6">
    <source>
        <dbReference type="ARBA" id="ARBA00023136"/>
    </source>
</evidence>
<feature type="transmembrane region" description="Helical" evidence="7">
    <location>
        <begin position="22"/>
        <end position="41"/>
    </location>
</feature>
<dbReference type="PANTHER" id="PTHR34582:SF6">
    <property type="entry name" value="UPF0702 TRANSMEMBRANE PROTEIN YCAP"/>
    <property type="match status" value="1"/>
</dbReference>
<evidence type="ECO:0000259" key="8">
    <source>
        <dbReference type="Pfam" id="PF04239"/>
    </source>
</evidence>
<keyword evidence="3" id="KW-1003">Cell membrane</keyword>
<evidence type="ECO:0000256" key="7">
    <source>
        <dbReference type="SAM" id="Phobius"/>
    </source>
</evidence>
<dbReference type="InterPro" id="IPR007353">
    <property type="entry name" value="DUF421"/>
</dbReference>
<comment type="subcellular location">
    <subcellularLocation>
        <location evidence="1">Cell membrane</location>
        <topology evidence="1">Multi-pass membrane protein</topology>
    </subcellularLocation>
</comment>
<dbReference type="InterPro" id="IPR023090">
    <property type="entry name" value="UPF0702_alpha/beta_dom_sf"/>
</dbReference>
<gene>
    <name evidence="9" type="ORF">DI632_12010</name>
</gene>
<organism evidence="9 10">
    <name type="scientific">Sphingomonas hengshuiensis</name>
    <dbReference type="NCBI Taxonomy" id="1609977"/>
    <lineage>
        <taxon>Bacteria</taxon>
        <taxon>Pseudomonadati</taxon>
        <taxon>Pseudomonadota</taxon>
        <taxon>Alphaproteobacteria</taxon>
        <taxon>Sphingomonadales</taxon>
        <taxon>Sphingomonadaceae</taxon>
        <taxon>Sphingomonas</taxon>
    </lineage>
</organism>
<dbReference type="GO" id="GO:0005886">
    <property type="term" value="C:plasma membrane"/>
    <property type="evidence" value="ECO:0007669"/>
    <property type="project" value="UniProtKB-SubCell"/>
</dbReference>
<name>A0A2W4Z1F0_9SPHN</name>
<keyword evidence="6 7" id="KW-0472">Membrane</keyword>
<keyword evidence="4 7" id="KW-0812">Transmembrane</keyword>
<dbReference type="AlphaFoldDB" id="A0A2W4Z1F0"/>
<evidence type="ECO:0000256" key="5">
    <source>
        <dbReference type="ARBA" id="ARBA00022989"/>
    </source>
</evidence>
<evidence type="ECO:0000313" key="9">
    <source>
        <dbReference type="EMBL" id="PZO75526.1"/>
    </source>
</evidence>
<accession>A0A2W4Z1F0</accession>
<dbReference type="EMBL" id="QFNF01000033">
    <property type="protein sequence ID" value="PZO75526.1"/>
    <property type="molecule type" value="Genomic_DNA"/>
</dbReference>
<evidence type="ECO:0000313" key="10">
    <source>
        <dbReference type="Proteomes" id="UP000248614"/>
    </source>
</evidence>
<sequence length="192" mass="20025">MARGVPGRLCGAMFDTSSLSMALIRGSVLSAATLVLIVAIVRIIGVRALSKMTAFDFVITLASGSLLATAGTAETPAAFAQAIAALTALLALQYGLAWGRSMFRPLRQVIDNRPLVVMRDGEMDEAGLRGSRMSRDDVASRLRQAGIADPAAVSLFVLEATGDISIVTNGPVHADLLASVRESGGTDGDRPR</sequence>
<comment type="similarity">
    <text evidence="2">Belongs to the UPF0702 family.</text>
</comment>
<dbReference type="PANTHER" id="PTHR34582">
    <property type="entry name" value="UPF0702 TRANSMEMBRANE PROTEIN YCAP"/>
    <property type="match status" value="1"/>
</dbReference>
<reference evidence="9 10" key="1">
    <citation type="submission" date="2017-08" db="EMBL/GenBank/DDBJ databases">
        <title>Infants hospitalized years apart are colonized by the same room-sourced microbial strains.</title>
        <authorList>
            <person name="Brooks B."/>
            <person name="Olm M.R."/>
            <person name="Firek B.A."/>
            <person name="Baker R."/>
            <person name="Thomas B.C."/>
            <person name="Morowitz M.J."/>
            <person name="Banfield J.F."/>
        </authorList>
    </citation>
    <scope>NUCLEOTIDE SEQUENCE [LARGE SCALE GENOMIC DNA]</scope>
    <source>
        <strain evidence="9">S2_018_000_R3_110</strain>
    </source>
</reference>
<feature type="transmembrane region" description="Helical" evidence="7">
    <location>
        <begin position="53"/>
        <end position="73"/>
    </location>
</feature>
<feature type="transmembrane region" description="Helical" evidence="7">
    <location>
        <begin position="79"/>
        <end position="98"/>
    </location>
</feature>
<evidence type="ECO:0000256" key="2">
    <source>
        <dbReference type="ARBA" id="ARBA00006448"/>
    </source>
</evidence>
<protein>
    <submittedName>
        <fullName evidence="9">DUF421 domain-containing protein</fullName>
    </submittedName>
</protein>
<dbReference type="Gene3D" id="3.30.240.20">
    <property type="entry name" value="bsu07140 like domains"/>
    <property type="match status" value="1"/>
</dbReference>
<keyword evidence="5 7" id="KW-1133">Transmembrane helix</keyword>
<dbReference type="Proteomes" id="UP000248614">
    <property type="component" value="Unassembled WGS sequence"/>
</dbReference>